<dbReference type="Proteomes" id="UP000559809">
    <property type="component" value="Unassembled WGS sequence"/>
</dbReference>
<dbReference type="Pfam" id="PF17773">
    <property type="entry name" value="UPF0176_N"/>
    <property type="match status" value="1"/>
</dbReference>
<evidence type="ECO:0000259" key="3">
    <source>
        <dbReference type="PROSITE" id="PS50206"/>
    </source>
</evidence>
<proteinExistence type="inferred from homology"/>
<dbReference type="PANTHER" id="PTHR43268:SF3">
    <property type="entry name" value="RHODANESE-LIKE DOMAIN-CONTAINING PROTEIN 7-RELATED"/>
    <property type="match status" value="1"/>
</dbReference>
<reference evidence="4 5" key="1">
    <citation type="submission" date="2020-07" db="EMBL/GenBank/DDBJ databases">
        <title>Taxonomic revisions and descriptions of new bacterial species based on genomic comparisons in the high-G+C-content subgroup of the family Alcaligenaceae.</title>
        <authorList>
            <person name="Szabo A."/>
            <person name="Felfoldi T."/>
        </authorList>
    </citation>
    <scope>NUCLEOTIDE SEQUENCE [LARGE SCALE GENOMIC DNA]</scope>
    <source>
        <strain evidence="4 5">LMG 24012</strain>
    </source>
</reference>
<evidence type="ECO:0000313" key="4">
    <source>
        <dbReference type="EMBL" id="NYT50799.1"/>
    </source>
</evidence>
<protein>
    <recommendedName>
        <fullName evidence="1">tRNA uridine(34) hydroxylase</fullName>
        <ecNumber evidence="1">1.14.-.-</ecNumber>
    </recommendedName>
    <alternativeName>
        <fullName evidence="1">tRNA hydroxylation protein O</fullName>
    </alternativeName>
</protein>
<dbReference type="InterPro" id="IPR001763">
    <property type="entry name" value="Rhodanese-like_dom"/>
</dbReference>
<feature type="compositionally biased region" description="Low complexity" evidence="2">
    <location>
        <begin position="311"/>
        <end position="321"/>
    </location>
</feature>
<dbReference type="PANTHER" id="PTHR43268">
    <property type="entry name" value="THIOSULFATE SULFURTRANSFERASE/RHODANESE-LIKE DOMAIN-CONTAINING PROTEIN 2"/>
    <property type="match status" value="1"/>
</dbReference>
<evidence type="ECO:0000256" key="2">
    <source>
        <dbReference type="SAM" id="MobiDB-lite"/>
    </source>
</evidence>
<dbReference type="EC" id="1.14.-.-" evidence="1"/>
<dbReference type="SMART" id="SM00450">
    <property type="entry name" value="RHOD"/>
    <property type="match status" value="1"/>
</dbReference>
<dbReference type="HAMAP" id="MF_00469">
    <property type="entry name" value="TrhO"/>
    <property type="match status" value="1"/>
</dbReference>
<gene>
    <name evidence="1" type="primary">trhO</name>
    <name evidence="4" type="ORF">H0A72_15885</name>
</gene>
<keyword evidence="5" id="KW-1185">Reference proteome</keyword>
<dbReference type="CDD" id="cd01518">
    <property type="entry name" value="RHOD_YceA"/>
    <property type="match status" value="1"/>
</dbReference>
<dbReference type="InterPro" id="IPR036873">
    <property type="entry name" value="Rhodanese-like_dom_sf"/>
</dbReference>
<sequence>MANFLIAALYKFVELADFRELQKPLFDFCEAQGVKGTLLLAEEGINGTIAGPEDGIRAVLGRLRGNPRLAGLEHKESWAERMPFYRMKVKLKREIVTMGVPNVHARTMAGTYVKPDEWNELIADPDVIVVDCRNDYEVSIGTFKRAVNPRTSSFTEFPEWVRRQSAEGGILNKDAKVAMFCTGGIRCEKSTAYLRSQGFEHVYHLEGGILKYLETVGPEDSLWDGQCFVFDERVSVGHGLEPGDYEFCRACRLPLSAADKASELYEEGISCPHCHGTHTEDQLRRFRERQKQVELARRRKQRHIGVRPERPWAAAPAAEQG</sequence>
<dbReference type="Gene3D" id="3.40.250.10">
    <property type="entry name" value="Rhodanese-like domain"/>
    <property type="match status" value="1"/>
</dbReference>
<name>A0A853G3B5_9BURK</name>
<dbReference type="GO" id="GO:0016740">
    <property type="term" value="F:transferase activity"/>
    <property type="evidence" value="ECO:0007669"/>
    <property type="project" value="UniProtKB-KW"/>
</dbReference>
<dbReference type="RefSeq" id="WP_180157083.1">
    <property type="nucleotide sequence ID" value="NZ_JACCEM010000008.1"/>
</dbReference>
<dbReference type="AlphaFoldDB" id="A0A853G3B5"/>
<organism evidence="4 5">
    <name type="scientific">Parapusillimonas granuli</name>
    <dbReference type="NCBI Taxonomy" id="380911"/>
    <lineage>
        <taxon>Bacteria</taxon>
        <taxon>Pseudomonadati</taxon>
        <taxon>Pseudomonadota</taxon>
        <taxon>Betaproteobacteria</taxon>
        <taxon>Burkholderiales</taxon>
        <taxon>Alcaligenaceae</taxon>
        <taxon>Parapusillimonas</taxon>
    </lineage>
</organism>
<feature type="domain" description="Rhodanese" evidence="3">
    <location>
        <begin position="123"/>
        <end position="221"/>
    </location>
</feature>
<comment type="similarity">
    <text evidence="1">Belongs to the TrhO family.</text>
</comment>
<feature type="region of interest" description="Disordered" evidence="2">
    <location>
        <begin position="297"/>
        <end position="321"/>
    </location>
</feature>
<evidence type="ECO:0000256" key="1">
    <source>
        <dbReference type="HAMAP-Rule" id="MF_00469"/>
    </source>
</evidence>
<dbReference type="SUPFAM" id="SSF52821">
    <property type="entry name" value="Rhodanese/Cell cycle control phosphatase"/>
    <property type="match status" value="1"/>
</dbReference>
<dbReference type="GO" id="GO:0006400">
    <property type="term" value="P:tRNA modification"/>
    <property type="evidence" value="ECO:0007669"/>
    <property type="project" value="UniProtKB-UniRule"/>
</dbReference>
<dbReference type="PROSITE" id="PS50206">
    <property type="entry name" value="RHODANESE_3"/>
    <property type="match status" value="1"/>
</dbReference>
<evidence type="ECO:0000313" key="5">
    <source>
        <dbReference type="Proteomes" id="UP000559809"/>
    </source>
</evidence>
<dbReference type="InterPro" id="IPR020936">
    <property type="entry name" value="TrhO"/>
</dbReference>
<dbReference type="NCBIfam" id="NF001136">
    <property type="entry name" value="PRK00142.1-4"/>
    <property type="match status" value="1"/>
</dbReference>
<accession>A0A853G3B5</accession>
<comment type="catalytic activity">
    <reaction evidence="1">
        <text>uridine(34) in tRNA + AH2 + O2 = 5-hydroxyuridine(34) in tRNA + A + H2O</text>
        <dbReference type="Rhea" id="RHEA:64224"/>
        <dbReference type="Rhea" id="RHEA-COMP:11727"/>
        <dbReference type="Rhea" id="RHEA-COMP:13381"/>
        <dbReference type="ChEBI" id="CHEBI:13193"/>
        <dbReference type="ChEBI" id="CHEBI:15377"/>
        <dbReference type="ChEBI" id="CHEBI:15379"/>
        <dbReference type="ChEBI" id="CHEBI:17499"/>
        <dbReference type="ChEBI" id="CHEBI:65315"/>
        <dbReference type="ChEBI" id="CHEBI:136877"/>
    </reaction>
</comment>
<comment type="function">
    <text evidence="1">Catalyzes oxygen-dependent 5-hydroxyuridine (ho5U) modification at position 34 in tRNAs.</text>
</comment>
<dbReference type="EMBL" id="JACCEM010000008">
    <property type="protein sequence ID" value="NYT50799.1"/>
    <property type="molecule type" value="Genomic_DNA"/>
</dbReference>
<dbReference type="Gene3D" id="3.30.70.100">
    <property type="match status" value="1"/>
</dbReference>
<dbReference type="Pfam" id="PF00581">
    <property type="entry name" value="Rhodanese"/>
    <property type="match status" value="1"/>
</dbReference>
<keyword evidence="1" id="KW-0560">Oxidoreductase</keyword>
<dbReference type="InterPro" id="IPR040503">
    <property type="entry name" value="TRHO_N"/>
</dbReference>
<comment type="caution">
    <text evidence="4">The sequence shown here is derived from an EMBL/GenBank/DDBJ whole genome shotgun (WGS) entry which is preliminary data.</text>
</comment>
<dbReference type="GO" id="GO:0016705">
    <property type="term" value="F:oxidoreductase activity, acting on paired donors, with incorporation or reduction of molecular oxygen"/>
    <property type="evidence" value="ECO:0007669"/>
    <property type="project" value="UniProtKB-UniRule"/>
</dbReference>
<keyword evidence="4" id="KW-0808">Transferase</keyword>
<keyword evidence="1" id="KW-0819">tRNA processing</keyword>